<gene>
    <name evidence="3" type="primary">LOC106458438</name>
</gene>
<dbReference type="PANTHER" id="PTHR46599">
    <property type="entry name" value="PIGGYBAC TRANSPOSABLE ELEMENT-DERIVED PROTEIN 4"/>
    <property type="match status" value="1"/>
</dbReference>
<dbReference type="PANTHER" id="PTHR46599:SF3">
    <property type="entry name" value="PIGGYBAC TRANSPOSABLE ELEMENT-DERIVED PROTEIN 4"/>
    <property type="match status" value="1"/>
</dbReference>
<dbReference type="Pfam" id="PF13843">
    <property type="entry name" value="DDE_Tnp_1_7"/>
    <property type="match status" value="1"/>
</dbReference>
<evidence type="ECO:0000313" key="3">
    <source>
        <dbReference type="RefSeq" id="XP_013773405.1"/>
    </source>
</evidence>
<protein>
    <submittedName>
        <fullName evidence="3">PiggyBac transposable element-derived protein 4-like</fullName>
    </submittedName>
</protein>
<organism evidence="2 3">
    <name type="scientific">Limulus polyphemus</name>
    <name type="common">Atlantic horseshoe crab</name>
    <dbReference type="NCBI Taxonomy" id="6850"/>
    <lineage>
        <taxon>Eukaryota</taxon>
        <taxon>Metazoa</taxon>
        <taxon>Ecdysozoa</taxon>
        <taxon>Arthropoda</taxon>
        <taxon>Chelicerata</taxon>
        <taxon>Merostomata</taxon>
        <taxon>Xiphosura</taxon>
        <taxon>Limulidae</taxon>
        <taxon>Limulus</taxon>
    </lineage>
</organism>
<dbReference type="Proteomes" id="UP000694941">
    <property type="component" value="Unplaced"/>
</dbReference>
<dbReference type="GeneID" id="106458438"/>
<evidence type="ECO:0000259" key="1">
    <source>
        <dbReference type="Pfam" id="PF13843"/>
    </source>
</evidence>
<sequence length="267" mass="31297">MPRERFLVLLQHLHFSASKDSSDKLYKIRDLLNLYKESFQSAYFPEKNICIDESLLLWKGRLGWKIYIPLKRARFGIKDYFLCESSTGYVYNFEVYTGKRTDLQMPPCATEIAPEYLNHSTKVVLHLTTYLLDKGFYLAMDNYYSLPPLFDFLVSHMTDAIGTLRKNLKEIPKEVSKAKLKKGQDITMYKGKLMVMQWRDKREVMMISTTHDAERKTVNEDNSEKSKPLMCIDYKKVMGGVDHMDQVISSYDAARSHLEKYYKKNLS</sequence>
<reference evidence="3" key="1">
    <citation type="submission" date="2025-08" db="UniProtKB">
        <authorList>
            <consortium name="RefSeq"/>
        </authorList>
    </citation>
    <scope>IDENTIFICATION</scope>
    <source>
        <tissue evidence="3">Muscle</tissue>
    </source>
</reference>
<dbReference type="RefSeq" id="XP_013773405.1">
    <property type="nucleotide sequence ID" value="XM_013917951.1"/>
</dbReference>
<dbReference type="InterPro" id="IPR029526">
    <property type="entry name" value="PGBD"/>
</dbReference>
<feature type="domain" description="PiggyBac transposable element-derived protein" evidence="1">
    <location>
        <begin position="1"/>
        <end position="264"/>
    </location>
</feature>
<accession>A0ABM1B2E3</accession>
<name>A0ABM1B2E3_LIMPO</name>
<keyword evidence="2" id="KW-1185">Reference proteome</keyword>
<evidence type="ECO:0000313" key="2">
    <source>
        <dbReference type="Proteomes" id="UP000694941"/>
    </source>
</evidence>
<proteinExistence type="predicted"/>